<accession>A0ABS9SGF2</accession>
<dbReference type="Pfam" id="PF07883">
    <property type="entry name" value="Cupin_2"/>
    <property type="match status" value="1"/>
</dbReference>
<evidence type="ECO:0000313" key="2">
    <source>
        <dbReference type="EMBL" id="MCH5597396.1"/>
    </source>
</evidence>
<dbReference type="EMBL" id="JAKWBL010000001">
    <property type="protein sequence ID" value="MCH5597396.1"/>
    <property type="molecule type" value="Genomic_DNA"/>
</dbReference>
<dbReference type="Proteomes" id="UP001202248">
    <property type="component" value="Unassembled WGS sequence"/>
</dbReference>
<dbReference type="InterPro" id="IPR014710">
    <property type="entry name" value="RmlC-like_jellyroll"/>
</dbReference>
<dbReference type="RefSeq" id="WP_240826786.1">
    <property type="nucleotide sequence ID" value="NZ_JAKWBL010000001.1"/>
</dbReference>
<evidence type="ECO:0000313" key="3">
    <source>
        <dbReference type="Proteomes" id="UP001202248"/>
    </source>
</evidence>
<dbReference type="PANTHER" id="PTHR43346">
    <property type="entry name" value="LIGAND BINDING DOMAIN PROTEIN, PUTATIVE (AFU_ORTHOLOGUE AFUA_6G14370)-RELATED"/>
    <property type="match status" value="1"/>
</dbReference>
<dbReference type="CDD" id="cd02223">
    <property type="entry name" value="cupin_Bh2720-like"/>
    <property type="match status" value="1"/>
</dbReference>
<sequence>MQGFHTNIESLTIENNNFRKVLYTASHMQLVLMSLLPGEEIGEEIHNENDQFFRFEQGEGKCIIDGNEYAVKDGSAIIIPSGAKHNVINTGNTALKMYTIYAPPHHKDGIVRSTKKKPKKMRKILTGKQQNNIKPNACKCFDKLSSLF</sequence>
<organism evidence="2 3">
    <name type="scientific">Niabella ginsengisoli</name>
    <dbReference type="NCBI Taxonomy" id="522298"/>
    <lineage>
        <taxon>Bacteria</taxon>
        <taxon>Pseudomonadati</taxon>
        <taxon>Bacteroidota</taxon>
        <taxon>Chitinophagia</taxon>
        <taxon>Chitinophagales</taxon>
        <taxon>Chitinophagaceae</taxon>
        <taxon>Niabella</taxon>
    </lineage>
</organism>
<dbReference type="InterPro" id="IPR011051">
    <property type="entry name" value="RmlC_Cupin_sf"/>
</dbReference>
<protein>
    <submittedName>
        <fullName evidence="2">Cupin domain-containing protein</fullName>
    </submittedName>
</protein>
<evidence type="ECO:0000259" key="1">
    <source>
        <dbReference type="Pfam" id="PF07883"/>
    </source>
</evidence>
<keyword evidence="3" id="KW-1185">Reference proteome</keyword>
<dbReference type="Gene3D" id="2.60.120.10">
    <property type="entry name" value="Jelly Rolls"/>
    <property type="match status" value="1"/>
</dbReference>
<dbReference type="PANTHER" id="PTHR43346:SF1">
    <property type="entry name" value="QUERCETIN 2,3-DIOXYGENASE-RELATED"/>
    <property type="match status" value="1"/>
</dbReference>
<feature type="domain" description="Cupin type-2" evidence="1">
    <location>
        <begin position="32"/>
        <end position="101"/>
    </location>
</feature>
<comment type="caution">
    <text evidence="2">The sequence shown here is derived from an EMBL/GenBank/DDBJ whole genome shotgun (WGS) entry which is preliminary data.</text>
</comment>
<dbReference type="SUPFAM" id="SSF51182">
    <property type="entry name" value="RmlC-like cupins"/>
    <property type="match status" value="1"/>
</dbReference>
<dbReference type="InterPro" id="IPR052538">
    <property type="entry name" value="Flavonoid_dioxygenase-like"/>
</dbReference>
<dbReference type="InterPro" id="IPR013096">
    <property type="entry name" value="Cupin_2"/>
</dbReference>
<proteinExistence type="predicted"/>
<reference evidence="2 3" key="1">
    <citation type="submission" date="2022-02" db="EMBL/GenBank/DDBJ databases">
        <authorList>
            <person name="Min J."/>
        </authorList>
    </citation>
    <scope>NUCLEOTIDE SEQUENCE [LARGE SCALE GENOMIC DNA]</scope>
    <source>
        <strain evidence="2 3">GR10-1</strain>
    </source>
</reference>
<name>A0ABS9SGF2_9BACT</name>
<gene>
    <name evidence="2" type="ORF">MKP09_05500</name>
</gene>